<evidence type="ECO:0000313" key="3">
    <source>
        <dbReference type="Proteomes" id="UP000028027"/>
    </source>
</evidence>
<name>A0A081S870_9ARCH</name>
<feature type="region of interest" description="Disordered" evidence="1">
    <location>
        <begin position="1"/>
        <end position="37"/>
    </location>
</feature>
<comment type="caution">
    <text evidence="2">The sequence shown here is derived from an EMBL/GenBank/DDBJ whole genome shotgun (WGS) entry which is preliminary data.</text>
</comment>
<organism evidence="2 3">
    <name type="scientific">Marine Group I thaumarchaeote SCGC AAA799-E16</name>
    <dbReference type="NCBI Taxonomy" id="1502292"/>
    <lineage>
        <taxon>Archaea</taxon>
        <taxon>Nitrososphaerota</taxon>
        <taxon>Marine Group I</taxon>
    </lineage>
</organism>
<keyword evidence="3" id="KW-1185">Reference proteome</keyword>
<dbReference type="EMBL" id="JNVL01000001">
    <property type="protein sequence ID" value="KER07123.1"/>
    <property type="molecule type" value="Genomic_DNA"/>
</dbReference>
<proteinExistence type="predicted"/>
<sequence length="37" mass="4283">MKNDGTQWKLEEMEVTSHEEDELDNDADESNEASLQD</sequence>
<evidence type="ECO:0000313" key="2">
    <source>
        <dbReference type="EMBL" id="KER07123.1"/>
    </source>
</evidence>
<dbReference type="Proteomes" id="UP000028027">
    <property type="component" value="Unassembled WGS sequence"/>
</dbReference>
<reference evidence="2 3" key="1">
    <citation type="submission" date="2014-06" db="EMBL/GenBank/DDBJ databases">
        <authorList>
            <person name="Ngugi D.K."/>
            <person name="Blom J."/>
            <person name="Alam I."/>
            <person name="Rashid M."/>
            <person name="Ba Alawi W."/>
            <person name="Zhang G."/>
            <person name="Hikmawan T."/>
            <person name="Guan Y."/>
            <person name="Antunes A."/>
            <person name="Siam R."/>
            <person name="Eldorry H."/>
            <person name="Bajic V."/>
            <person name="Stingl U."/>
        </authorList>
    </citation>
    <scope>NUCLEOTIDE SEQUENCE [LARGE SCALE GENOMIC DNA]</scope>
    <source>
        <strain evidence="2">SCGC AAA799-E16</strain>
    </source>
</reference>
<evidence type="ECO:0000256" key="1">
    <source>
        <dbReference type="SAM" id="MobiDB-lite"/>
    </source>
</evidence>
<protein>
    <submittedName>
        <fullName evidence="2">Uncharacterized protein</fullName>
    </submittedName>
</protein>
<feature type="compositionally biased region" description="Basic and acidic residues" evidence="1">
    <location>
        <begin position="1"/>
        <end position="18"/>
    </location>
</feature>
<gene>
    <name evidence="2" type="ORF">AAA799E16_00063</name>
</gene>
<accession>A0A081S870</accession>
<dbReference type="AlphaFoldDB" id="A0A081S870"/>
<feature type="compositionally biased region" description="Acidic residues" evidence="1">
    <location>
        <begin position="19"/>
        <end position="31"/>
    </location>
</feature>